<name>A0A9Q9PC54_BACPU</name>
<gene>
    <name evidence="2" type="primary">p37</name>
    <name evidence="2" type="ORF">SBRMV_037</name>
</gene>
<accession>A0A9Q9PC54</accession>
<evidence type="ECO:0000313" key="2">
    <source>
        <dbReference type="EMBL" id="VCT93322.1"/>
    </source>
</evidence>
<keyword evidence="2" id="KW-0614">Plasmid</keyword>
<sequence>MKRSKRVKLLNVEMTTYDIRSLGSSVKMFNGSTYEVIDSKLFNPISKTFIRIDDHKRNIRNVKNSKGQIIAKRTNVGSKLLLTSAALLRSENNTSSVSTQNRPSKAAPKAYRPAKSGRAKEVGILLSDTKMSVDECKEKLLNNGAKQVYFYETKAGTVVVSSPYKVLHDLLG</sequence>
<proteinExistence type="predicted"/>
<feature type="compositionally biased region" description="Polar residues" evidence="1">
    <location>
        <begin position="92"/>
        <end position="103"/>
    </location>
</feature>
<feature type="region of interest" description="Disordered" evidence="1">
    <location>
        <begin position="92"/>
        <end position="113"/>
    </location>
</feature>
<protein>
    <submittedName>
        <fullName evidence="2">Uncharacterized protein</fullName>
    </submittedName>
</protein>
<evidence type="ECO:0000256" key="1">
    <source>
        <dbReference type="SAM" id="MobiDB-lite"/>
    </source>
</evidence>
<dbReference type="AlphaFoldDB" id="A0A9Q9PC54"/>
<dbReference type="RefSeq" id="WP_017358480.1">
    <property type="nucleotide sequence ID" value="NZ_LR026976.1"/>
</dbReference>
<organism evidence="2">
    <name type="scientific">Bacillus pumilus</name>
    <name type="common">Bacillus mesentericus</name>
    <dbReference type="NCBI Taxonomy" id="1408"/>
    <lineage>
        <taxon>Bacteria</taxon>
        <taxon>Bacillati</taxon>
        <taxon>Bacillota</taxon>
        <taxon>Bacilli</taxon>
        <taxon>Bacillales</taxon>
        <taxon>Bacillaceae</taxon>
        <taxon>Bacillus</taxon>
    </lineage>
</organism>
<geneLocation type="plasmid" evidence="2">
    <name>p576</name>
</geneLocation>
<dbReference type="EMBL" id="LR026976">
    <property type="protein sequence ID" value="VCT93322.1"/>
    <property type="molecule type" value="Genomic_DNA"/>
</dbReference>
<reference evidence="2" key="1">
    <citation type="submission" date="2018-10" db="EMBL/GenBank/DDBJ databases">
        <authorList>
            <person name="Singh K. P."/>
            <person name="Ramachandran G."/>
            <person name="Val-Calvo J."/>
            <person name="Meijer J.J. W."/>
            <person name="Miguel-Arribas A."/>
            <person name="Gago Cordoba C."/>
        </authorList>
    </citation>
    <scope>NUCLEOTIDE SEQUENCE</scope>
    <source>
        <strain evidence="2">1</strain>
        <plasmid evidence="2">p576</plasmid>
    </source>
</reference>